<organism evidence="5 6">
    <name type="scientific">Thermophilibacter gallinarum</name>
    <dbReference type="NCBI Taxonomy" id="2779357"/>
    <lineage>
        <taxon>Bacteria</taxon>
        <taxon>Bacillati</taxon>
        <taxon>Actinomycetota</taxon>
        <taxon>Coriobacteriia</taxon>
        <taxon>Coriobacteriales</taxon>
        <taxon>Atopobiaceae</taxon>
        <taxon>Thermophilibacter</taxon>
    </lineage>
</organism>
<evidence type="ECO:0000256" key="1">
    <source>
        <dbReference type="ARBA" id="ARBA00010688"/>
    </source>
</evidence>
<dbReference type="RefSeq" id="WP_193529292.1">
    <property type="nucleotide sequence ID" value="NZ_JADCJZ010000001.1"/>
</dbReference>
<dbReference type="InterPro" id="IPR011611">
    <property type="entry name" value="PfkB_dom"/>
</dbReference>
<feature type="domain" description="Carbohydrate kinase PfkB" evidence="4">
    <location>
        <begin position="3"/>
        <end position="206"/>
    </location>
</feature>
<dbReference type="InterPro" id="IPR029056">
    <property type="entry name" value="Ribokinase-like"/>
</dbReference>
<keyword evidence="6" id="KW-1185">Reference proteome</keyword>
<name>A0ABR9QSE0_9ACTN</name>
<sequence>MSILCFGEPLMRLATLNHERLDSALNLSISYCGAETVVAVTLAQQGESAVFATKLASNHLGTNALMTLTRYGVDVSRVIRSNDRMGIYFSERGLSIRPSIVTYDRSGTAMANALHTDFDWDHLLNGIEVLFFSGVAPAISEELYTACKEGLAACKGRGIRTVMDLNYRETMWKSRQVAQRKVGSLLSNVDLLIASEDDIIGYEGAQVETEDVFDYCLSWAKGMLADYPLRGVYIVVRNVDRYDFAAIRGAIVTREGCWLSDTQQVSVADISSCGSVFSAAIIHGDRCGWDPQFIVDYATMSSAYKATIYGDYSSATESDIASLLAAGFKPRIRQ</sequence>
<dbReference type="PANTHER" id="PTHR43320">
    <property type="entry name" value="SUGAR KINASE"/>
    <property type="match status" value="1"/>
</dbReference>
<evidence type="ECO:0000313" key="5">
    <source>
        <dbReference type="EMBL" id="MBE5023884.1"/>
    </source>
</evidence>
<accession>A0ABR9QSE0</accession>
<comment type="caution">
    <text evidence="5">The sequence shown here is derived from an EMBL/GenBank/DDBJ whole genome shotgun (WGS) entry which is preliminary data.</text>
</comment>
<dbReference type="CDD" id="cd01166">
    <property type="entry name" value="KdgK"/>
    <property type="match status" value="1"/>
</dbReference>
<dbReference type="Pfam" id="PF00294">
    <property type="entry name" value="PfkB"/>
    <property type="match status" value="1"/>
</dbReference>
<keyword evidence="3 5" id="KW-0418">Kinase</keyword>
<evidence type="ECO:0000256" key="3">
    <source>
        <dbReference type="ARBA" id="ARBA00022777"/>
    </source>
</evidence>
<comment type="similarity">
    <text evidence="1">Belongs to the carbohydrate kinase PfkB family.</text>
</comment>
<evidence type="ECO:0000259" key="4">
    <source>
        <dbReference type="Pfam" id="PF00294"/>
    </source>
</evidence>
<keyword evidence="2" id="KW-0808">Transferase</keyword>
<dbReference type="EMBL" id="JADCJZ010000001">
    <property type="protein sequence ID" value="MBE5023884.1"/>
    <property type="molecule type" value="Genomic_DNA"/>
</dbReference>
<dbReference type="SUPFAM" id="SSF53613">
    <property type="entry name" value="Ribokinase-like"/>
    <property type="match status" value="1"/>
</dbReference>
<reference evidence="5 6" key="1">
    <citation type="submission" date="2020-10" db="EMBL/GenBank/DDBJ databases">
        <title>ChiBAC.</title>
        <authorList>
            <person name="Zenner C."/>
            <person name="Hitch T.C.A."/>
            <person name="Clavel T."/>
        </authorList>
    </citation>
    <scope>NUCLEOTIDE SEQUENCE [LARGE SCALE GENOMIC DNA]</scope>
    <source>
        <strain evidence="5 6">DSM 107455</strain>
    </source>
</reference>
<protein>
    <submittedName>
        <fullName evidence="5">Sugar kinase</fullName>
    </submittedName>
</protein>
<evidence type="ECO:0000256" key="2">
    <source>
        <dbReference type="ARBA" id="ARBA00022679"/>
    </source>
</evidence>
<dbReference type="Proteomes" id="UP001194273">
    <property type="component" value="Unassembled WGS sequence"/>
</dbReference>
<proteinExistence type="inferred from homology"/>
<evidence type="ECO:0000313" key="6">
    <source>
        <dbReference type="Proteomes" id="UP001194273"/>
    </source>
</evidence>
<dbReference type="PANTHER" id="PTHR43320:SF2">
    <property type="entry name" value="2-DEHYDRO-3-DEOXYGLUCONOKINASE_2-DEHYDRO-3-DEOXYGALACTONOKINASE"/>
    <property type="match status" value="1"/>
</dbReference>
<dbReference type="InterPro" id="IPR052700">
    <property type="entry name" value="Carb_kinase_PfkB-like"/>
</dbReference>
<dbReference type="Gene3D" id="3.40.1190.20">
    <property type="match status" value="1"/>
</dbReference>
<dbReference type="GO" id="GO:0016301">
    <property type="term" value="F:kinase activity"/>
    <property type="evidence" value="ECO:0007669"/>
    <property type="project" value="UniProtKB-KW"/>
</dbReference>
<gene>
    <name evidence="5" type="ORF">INF26_03325</name>
</gene>